<protein>
    <submittedName>
        <fullName evidence="3">Uncharacterized protein</fullName>
    </submittedName>
</protein>
<feature type="compositionally biased region" description="Basic and acidic residues" evidence="2">
    <location>
        <begin position="92"/>
        <end position="118"/>
    </location>
</feature>
<reference evidence="3 4" key="1">
    <citation type="submission" date="2024-02" db="EMBL/GenBank/DDBJ databases">
        <authorList>
            <person name="Chen Y."/>
            <person name="Shah S."/>
            <person name="Dougan E. K."/>
            <person name="Thang M."/>
            <person name="Chan C."/>
        </authorList>
    </citation>
    <scope>NUCLEOTIDE SEQUENCE [LARGE SCALE GENOMIC DNA]</scope>
</reference>
<organism evidence="3 4">
    <name type="scientific">Durusdinium trenchii</name>
    <dbReference type="NCBI Taxonomy" id="1381693"/>
    <lineage>
        <taxon>Eukaryota</taxon>
        <taxon>Sar</taxon>
        <taxon>Alveolata</taxon>
        <taxon>Dinophyceae</taxon>
        <taxon>Suessiales</taxon>
        <taxon>Symbiodiniaceae</taxon>
        <taxon>Durusdinium</taxon>
    </lineage>
</organism>
<gene>
    <name evidence="3" type="ORF">CCMP2556_LOCUS36167</name>
</gene>
<dbReference type="Proteomes" id="UP001642484">
    <property type="component" value="Unassembled WGS sequence"/>
</dbReference>
<feature type="coiled-coil region" evidence="1">
    <location>
        <begin position="118"/>
        <end position="169"/>
    </location>
</feature>
<keyword evidence="4" id="KW-1185">Reference proteome</keyword>
<evidence type="ECO:0000313" key="4">
    <source>
        <dbReference type="Proteomes" id="UP001642484"/>
    </source>
</evidence>
<evidence type="ECO:0000256" key="2">
    <source>
        <dbReference type="SAM" id="MobiDB-lite"/>
    </source>
</evidence>
<feature type="region of interest" description="Disordered" evidence="2">
    <location>
        <begin position="80"/>
        <end position="118"/>
    </location>
</feature>
<feature type="compositionally biased region" description="Basic and acidic residues" evidence="2">
    <location>
        <begin position="294"/>
        <end position="308"/>
    </location>
</feature>
<dbReference type="EMBL" id="CAXAMN010022884">
    <property type="protein sequence ID" value="CAK9073447.1"/>
    <property type="molecule type" value="Genomic_DNA"/>
</dbReference>
<sequence length="378" mass="43138">MTKVDVDKPSAIRPLHDEVASRYKELVRREQALAAREKLAAEVCQAQEEREQDLEEFAVRLQQQEEALRKLEVQVAKEKQEAARESLVAKPGEGRQTHEETAGLRLSERAGRVANREKRLAEDEAALLRRENRIAEKEKRMEGRERDVMEAEGRNMRELAARRRQAELRELRVADLESRLAEAWRFRSMPKPGQEAVLQGSPLTSSITPTSRRTLACEMSMAGPGEELTQTLPKMPSQEEGHRVNPKVVRFVEQRASALAPPASWERPPNADPDEHTPQNGGAGRPRLTARKRVAVEVKPEEPKDEKWYSSTLRPSENPTDDVAFARCQEGKVGLRDLWLKNRLLPLQSSRQRVFLTHRSAMKETACGKRRERKPRPV</sequence>
<keyword evidence="1" id="KW-0175">Coiled coil</keyword>
<feature type="region of interest" description="Disordered" evidence="2">
    <location>
        <begin position="258"/>
        <end position="320"/>
    </location>
</feature>
<evidence type="ECO:0000313" key="3">
    <source>
        <dbReference type="EMBL" id="CAK9073447.1"/>
    </source>
</evidence>
<comment type="caution">
    <text evidence="3">The sequence shown here is derived from an EMBL/GenBank/DDBJ whole genome shotgun (WGS) entry which is preliminary data.</text>
</comment>
<name>A0ABP0PD59_9DINO</name>
<accession>A0ABP0PD59</accession>
<proteinExistence type="predicted"/>
<evidence type="ECO:0000256" key="1">
    <source>
        <dbReference type="SAM" id="Coils"/>
    </source>
</evidence>
<feature type="compositionally biased region" description="Polar residues" evidence="2">
    <location>
        <begin position="309"/>
        <end position="318"/>
    </location>
</feature>